<sequence>MSVKKQSYAGSTTDYSEAMFQPNFTQRNLSLNQNYQLPPQNQQFAQQQPFQNQRISFGQGDMCQPQQTMPKQRSDYNYQPQYPVTDINSTFTMLPKVFEMDQDFLPQEILFLLSEENNHLDRFRKKVDREKEKIKRDVSSIKLEISNMIEDLGVQMQQFVDEHYKRYLNVYAAFKDEVIQFKKTKLEAPLNLVPPPPPNNFGDCSNANLIKELEEMKYQNYVSKVNAYISNLARQRVEQIQIVSKELLQLTSQNSEFYHSEATLRQLNIIKQEVEERLITKFGDMTNYILPLDFMEQSQQKQMPQEIKSQSKLNLETQSLPQSAIKINPYLNIQEPKLTTLNFEQQLNQFNQSSQTIQQSPILQLQNHFINTHTIQGKVTELQEIQSQDIRHNGMILCFINIKDNLIATGSKDTFINIWDNSSLVSQLKGHTDGVCTLTTIKANNVPFFLASGSDNGDKSIKIWNLSTLKEHNTLVEHQAAVVALLSLDDGSTLVSGSYDKSLLIWNIDNQKPIQRLTVHSNAVTCLTLAKGRFISGGLDQNINVWKIIKNAQGQFQQAQLERTIKNQTLVCALNIVQIQNNIKIISGGKDGKLREFDVNTGELLSSQQVTNGPIVEMIVAQDYVNYSIISMSNKIIQQDRNLVMTSQGVNKVLDTNDQVFIEFGCGVYPKMEVVDKGGQLQLNIISQKQDIQKIFKYII</sequence>
<dbReference type="Gene3D" id="2.130.10.10">
    <property type="entry name" value="YVTN repeat-like/Quinoprotein amine dehydrogenase"/>
    <property type="match status" value="1"/>
</dbReference>
<feature type="region of interest" description="Disordered" evidence="5">
    <location>
        <begin position="57"/>
        <end position="77"/>
    </location>
</feature>
<dbReference type="GeneID" id="5024473"/>
<dbReference type="KEGG" id="ptm:GSPATT00001005001"/>
<dbReference type="SMART" id="SM00320">
    <property type="entry name" value="WD40"/>
    <property type="match status" value="5"/>
</dbReference>
<dbReference type="OMA" id="NINVWKI"/>
<dbReference type="PROSITE" id="PS00678">
    <property type="entry name" value="WD_REPEATS_1"/>
    <property type="match status" value="1"/>
</dbReference>
<dbReference type="PRINTS" id="PR00320">
    <property type="entry name" value="GPROTEINBRPT"/>
</dbReference>
<dbReference type="eggNOG" id="KOG0274">
    <property type="taxonomic scope" value="Eukaryota"/>
</dbReference>
<evidence type="ECO:0000256" key="3">
    <source>
        <dbReference type="PROSITE-ProRule" id="PRU00221"/>
    </source>
</evidence>
<evidence type="ECO:0000256" key="4">
    <source>
        <dbReference type="SAM" id="Coils"/>
    </source>
</evidence>
<dbReference type="EMBL" id="CT868096">
    <property type="protein sequence ID" value="CAK71291.1"/>
    <property type="molecule type" value="Genomic_DNA"/>
</dbReference>
<organism evidence="6 7">
    <name type="scientific">Paramecium tetraurelia</name>
    <dbReference type="NCBI Taxonomy" id="5888"/>
    <lineage>
        <taxon>Eukaryota</taxon>
        <taxon>Sar</taxon>
        <taxon>Alveolata</taxon>
        <taxon>Ciliophora</taxon>
        <taxon>Intramacronucleata</taxon>
        <taxon>Oligohymenophorea</taxon>
        <taxon>Peniculida</taxon>
        <taxon>Parameciidae</taxon>
        <taxon>Paramecium</taxon>
    </lineage>
</organism>
<proteinExistence type="predicted"/>
<dbReference type="Proteomes" id="UP000000600">
    <property type="component" value="Unassembled WGS sequence"/>
</dbReference>
<evidence type="ECO:0000256" key="1">
    <source>
        <dbReference type="ARBA" id="ARBA00022574"/>
    </source>
</evidence>
<accession>A0CKH4</accession>
<keyword evidence="2" id="KW-0677">Repeat</keyword>
<dbReference type="InterPro" id="IPR020472">
    <property type="entry name" value="WD40_PAC1"/>
</dbReference>
<name>A0CKH4_PARTE</name>
<keyword evidence="1 3" id="KW-0853">WD repeat</keyword>
<evidence type="ECO:0000256" key="5">
    <source>
        <dbReference type="SAM" id="MobiDB-lite"/>
    </source>
</evidence>
<dbReference type="SUPFAM" id="SSF50978">
    <property type="entry name" value="WD40 repeat-like"/>
    <property type="match status" value="1"/>
</dbReference>
<reference evidence="6 7" key="1">
    <citation type="journal article" date="2006" name="Nature">
        <title>Global trends of whole-genome duplications revealed by the ciliate Paramecium tetraurelia.</title>
        <authorList>
            <consortium name="Genoscope"/>
            <person name="Aury J.-M."/>
            <person name="Jaillon O."/>
            <person name="Duret L."/>
            <person name="Noel B."/>
            <person name="Jubin C."/>
            <person name="Porcel B.M."/>
            <person name="Segurens B."/>
            <person name="Daubin V."/>
            <person name="Anthouard V."/>
            <person name="Aiach N."/>
            <person name="Arnaiz O."/>
            <person name="Billaut A."/>
            <person name="Beisson J."/>
            <person name="Blanc I."/>
            <person name="Bouhouche K."/>
            <person name="Camara F."/>
            <person name="Duharcourt S."/>
            <person name="Guigo R."/>
            <person name="Gogendeau D."/>
            <person name="Katinka M."/>
            <person name="Keller A.-M."/>
            <person name="Kissmehl R."/>
            <person name="Klotz C."/>
            <person name="Koll F."/>
            <person name="Le Moue A."/>
            <person name="Lepere C."/>
            <person name="Malinsky S."/>
            <person name="Nowacki M."/>
            <person name="Nowak J.K."/>
            <person name="Plattner H."/>
            <person name="Poulain J."/>
            <person name="Ruiz F."/>
            <person name="Serrano V."/>
            <person name="Zagulski M."/>
            <person name="Dessen P."/>
            <person name="Betermier M."/>
            <person name="Weissenbach J."/>
            <person name="Scarpelli C."/>
            <person name="Schachter V."/>
            <person name="Sperling L."/>
            <person name="Meyer E."/>
            <person name="Cohen J."/>
            <person name="Wincker P."/>
        </authorList>
    </citation>
    <scope>NUCLEOTIDE SEQUENCE [LARGE SCALE GENOMIC DNA]</scope>
    <source>
        <strain evidence="6 7">Stock d4-2</strain>
    </source>
</reference>
<feature type="coiled-coil region" evidence="4">
    <location>
        <begin position="113"/>
        <end position="144"/>
    </location>
</feature>
<feature type="repeat" description="WD" evidence="3">
    <location>
        <begin position="475"/>
        <end position="516"/>
    </location>
</feature>
<feature type="compositionally biased region" description="Polar residues" evidence="5">
    <location>
        <begin position="64"/>
        <end position="77"/>
    </location>
</feature>
<dbReference type="STRING" id="5888.A0CKH4"/>
<dbReference type="OrthoDB" id="189968at2759"/>
<dbReference type="Pfam" id="PF00400">
    <property type="entry name" value="WD40"/>
    <property type="match status" value="3"/>
</dbReference>
<keyword evidence="7" id="KW-1185">Reference proteome</keyword>
<dbReference type="PROSITE" id="PS50082">
    <property type="entry name" value="WD_REPEATS_2"/>
    <property type="match status" value="2"/>
</dbReference>
<dbReference type="PANTHER" id="PTHR19848:SF8">
    <property type="entry name" value="F-BOX AND WD REPEAT DOMAIN CONTAINING 7"/>
    <property type="match status" value="1"/>
</dbReference>
<dbReference type="PROSITE" id="PS50294">
    <property type="entry name" value="WD_REPEATS_REGION"/>
    <property type="match status" value="1"/>
</dbReference>
<dbReference type="AlphaFoldDB" id="A0CKH4"/>
<dbReference type="InParanoid" id="A0CKH4"/>
<protein>
    <submittedName>
        <fullName evidence="6">Uncharacterized protein</fullName>
    </submittedName>
</protein>
<dbReference type="HOGENOM" id="CLU_394055_0_0_1"/>
<gene>
    <name evidence="6" type="ORF">GSPATT00001005001</name>
</gene>
<dbReference type="PANTHER" id="PTHR19848">
    <property type="entry name" value="WD40 REPEAT PROTEIN"/>
    <property type="match status" value="1"/>
</dbReference>
<evidence type="ECO:0000256" key="2">
    <source>
        <dbReference type="ARBA" id="ARBA00022737"/>
    </source>
</evidence>
<evidence type="ECO:0000313" key="6">
    <source>
        <dbReference type="EMBL" id="CAK71291.1"/>
    </source>
</evidence>
<dbReference type="InterPro" id="IPR019775">
    <property type="entry name" value="WD40_repeat_CS"/>
</dbReference>
<dbReference type="InterPro" id="IPR001680">
    <property type="entry name" value="WD40_rpt"/>
</dbReference>
<dbReference type="InterPro" id="IPR015943">
    <property type="entry name" value="WD40/YVTN_repeat-like_dom_sf"/>
</dbReference>
<evidence type="ECO:0000313" key="7">
    <source>
        <dbReference type="Proteomes" id="UP000000600"/>
    </source>
</evidence>
<dbReference type="RefSeq" id="XP_001438688.1">
    <property type="nucleotide sequence ID" value="XM_001438651.1"/>
</dbReference>
<feature type="repeat" description="WD" evidence="3">
    <location>
        <begin position="517"/>
        <end position="548"/>
    </location>
</feature>
<dbReference type="InterPro" id="IPR036322">
    <property type="entry name" value="WD40_repeat_dom_sf"/>
</dbReference>
<keyword evidence="4" id="KW-0175">Coiled coil</keyword>